<sequence>MENKLSRIDDVAVNGDCVVSASRDSVIELVKQAVEGGISASFYVPRTIAEAVLAWYWTAERIREFGVEVVSDEEQRSIEKEFGLEDVIHFANRIECENCGHVYGAFEFVEQGIRTHGKEAVEAVLDLKSAVLIRVNPTEVSICPNCEQRITQGGLKLGERIVGGTEVPHYYGGTSAYAGCCRGGQLQR</sequence>
<dbReference type="RefSeq" id="WP_191870202.1">
    <property type="nucleotide sequence ID" value="NZ_BMRU01000074.1"/>
</dbReference>
<organism evidence="1 2">
    <name type="scientific">Streptomyces virginiae</name>
    <name type="common">Streptomyces cinnamonensis</name>
    <dbReference type="NCBI Taxonomy" id="1961"/>
    <lineage>
        <taxon>Bacteria</taxon>
        <taxon>Bacillati</taxon>
        <taxon>Actinomycetota</taxon>
        <taxon>Actinomycetes</taxon>
        <taxon>Kitasatosporales</taxon>
        <taxon>Streptomycetaceae</taxon>
        <taxon>Streptomyces</taxon>
    </lineage>
</organism>
<name>A0ABQ3NYB2_STRVG</name>
<reference evidence="2" key="1">
    <citation type="submission" date="2020-09" db="EMBL/GenBank/DDBJ databases">
        <title>Whole genome shotgun sequence of Streptomyces cinnamonensis NBRC 15873.</title>
        <authorList>
            <person name="Komaki H."/>
            <person name="Tamura T."/>
        </authorList>
    </citation>
    <scope>NUCLEOTIDE SEQUENCE [LARGE SCALE GENOMIC DNA]</scope>
    <source>
        <strain evidence="2">NBRC 15873</strain>
    </source>
</reference>
<protein>
    <submittedName>
        <fullName evidence="1">Uncharacterized protein</fullName>
    </submittedName>
</protein>
<dbReference type="EMBL" id="BNDV01000017">
    <property type="protein sequence ID" value="GHI17746.1"/>
    <property type="molecule type" value="Genomic_DNA"/>
</dbReference>
<gene>
    <name evidence="1" type="ORF">Scinn_72090</name>
</gene>
<proteinExistence type="predicted"/>
<accession>A0ABQ3NYB2</accession>
<evidence type="ECO:0000313" key="2">
    <source>
        <dbReference type="Proteomes" id="UP000660554"/>
    </source>
</evidence>
<keyword evidence="2" id="KW-1185">Reference proteome</keyword>
<comment type="caution">
    <text evidence="1">The sequence shown here is derived from an EMBL/GenBank/DDBJ whole genome shotgun (WGS) entry which is preliminary data.</text>
</comment>
<evidence type="ECO:0000313" key="1">
    <source>
        <dbReference type="EMBL" id="GHI17746.1"/>
    </source>
</evidence>
<dbReference type="GeneID" id="86958970"/>
<dbReference type="Proteomes" id="UP000660554">
    <property type="component" value="Unassembled WGS sequence"/>
</dbReference>